<dbReference type="PANTHER" id="PTHR33154">
    <property type="entry name" value="TRANSCRIPTIONAL REGULATOR, ARSR FAMILY"/>
    <property type="match status" value="1"/>
</dbReference>
<evidence type="ECO:0000313" key="7">
    <source>
        <dbReference type="Proteomes" id="UP000298049"/>
    </source>
</evidence>
<dbReference type="InterPro" id="IPR001845">
    <property type="entry name" value="HTH_ArsR_DNA-bd_dom"/>
</dbReference>
<sequence length="115" mass="13061">MSAAKFFKCLADETRLRCVMLLQARDALCVCDLAEALESSQPKVSRHLAQLRACDLVSDHREGQWVFYRLHPDLASWQSEVLTRSQAALVAGLPFQEDLRRLEAAEYRKPASRCP</sequence>
<dbReference type="FunFam" id="1.10.10.10:FF:000279">
    <property type="entry name" value="Transcriptional regulator, ArsR family"/>
    <property type="match status" value="1"/>
</dbReference>
<dbReference type="AlphaFoldDB" id="A0A4P7XMD4"/>
<evidence type="ECO:0000256" key="4">
    <source>
        <dbReference type="ARBA" id="ARBA00023163"/>
    </source>
</evidence>
<gene>
    <name evidence="6" type="ORF">soil367_18700</name>
</gene>
<dbReference type="InterPro" id="IPR036388">
    <property type="entry name" value="WH-like_DNA-bd_sf"/>
</dbReference>
<reference evidence="6 7" key="1">
    <citation type="submission" date="2018-07" db="EMBL/GenBank/DDBJ databases">
        <title>Marsedoiliclastica nanhaica gen. nov. sp. nov., a novel marine hydrocarbonoclastic bacterium isolated from an in-situ enriched hydrocarbon-degrading consortium in deep-sea sediment.</title>
        <authorList>
            <person name="Dong C."/>
            <person name="Ma T."/>
            <person name="Liu R."/>
            <person name="Shao Z."/>
        </authorList>
    </citation>
    <scope>NUCLEOTIDE SEQUENCE [LARGE SCALE GENOMIC DNA]</scope>
    <source>
        <strain evidence="7">soil36-7</strain>
        <plasmid evidence="6 7">psoil36-7</plasmid>
    </source>
</reference>
<keyword evidence="2" id="KW-0805">Transcription regulation</keyword>
<dbReference type="OrthoDB" id="9793058at2"/>
<keyword evidence="1" id="KW-0059">Arsenical resistance</keyword>
<dbReference type="PANTHER" id="PTHR33154:SF18">
    <property type="entry name" value="ARSENICAL RESISTANCE OPERON REPRESSOR"/>
    <property type="match status" value="1"/>
</dbReference>
<dbReference type="CDD" id="cd00090">
    <property type="entry name" value="HTH_ARSR"/>
    <property type="match status" value="1"/>
</dbReference>
<geneLocation type="plasmid" evidence="6 7">
    <name>psoil36-7</name>
</geneLocation>
<keyword evidence="3" id="KW-0238">DNA-binding</keyword>
<dbReference type="NCBIfam" id="NF007528">
    <property type="entry name" value="PRK10141.1"/>
    <property type="match status" value="1"/>
</dbReference>
<feature type="domain" description="HTH arsR-type" evidence="5">
    <location>
        <begin position="1"/>
        <end position="89"/>
    </location>
</feature>
<evidence type="ECO:0000313" key="6">
    <source>
        <dbReference type="EMBL" id="QCF28103.1"/>
    </source>
</evidence>
<dbReference type="RefSeq" id="WP_136550776.1">
    <property type="nucleotide sequence ID" value="NZ_CP031094.1"/>
</dbReference>
<keyword evidence="4" id="KW-0804">Transcription</keyword>
<dbReference type="Gene3D" id="1.10.10.10">
    <property type="entry name" value="Winged helix-like DNA-binding domain superfamily/Winged helix DNA-binding domain"/>
    <property type="match status" value="1"/>
</dbReference>
<evidence type="ECO:0000259" key="5">
    <source>
        <dbReference type="PROSITE" id="PS50987"/>
    </source>
</evidence>
<proteinExistence type="predicted"/>
<dbReference type="SUPFAM" id="SSF46785">
    <property type="entry name" value="Winged helix' DNA-binding domain"/>
    <property type="match status" value="1"/>
</dbReference>
<dbReference type="PROSITE" id="PS00846">
    <property type="entry name" value="HTH_ARSR_1"/>
    <property type="match status" value="1"/>
</dbReference>
<dbReference type="NCBIfam" id="NF033788">
    <property type="entry name" value="HTH_metalloreg"/>
    <property type="match status" value="1"/>
</dbReference>
<dbReference type="PRINTS" id="PR00778">
    <property type="entry name" value="HTHARSR"/>
</dbReference>
<keyword evidence="7" id="KW-1185">Reference proteome</keyword>
<dbReference type="GO" id="GO:0046685">
    <property type="term" value="P:response to arsenic-containing substance"/>
    <property type="evidence" value="ECO:0007669"/>
    <property type="project" value="UniProtKB-KW"/>
</dbReference>
<dbReference type="Pfam" id="PF01022">
    <property type="entry name" value="HTH_5"/>
    <property type="match status" value="1"/>
</dbReference>
<dbReference type="SMART" id="SM00418">
    <property type="entry name" value="HTH_ARSR"/>
    <property type="match status" value="1"/>
</dbReference>
<dbReference type="GO" id="GO:0003700">
    <property type="term" value="F:DNA-binding transcription factor activity"/>
    <property type="evidence" value="ECO:0007669"/>
    <property type="project" value="InterPro"/>
</dbReference>
<dbReference type="InterPro" id="IPR018334">
    <property type="entry name" value="ArsR_HTH"/>
</dbReference>
<keyword evidence="6" id="KW-0614">Plasmid</keyword>
<dbReference type="EMBL" id="CP031094">
    <property type="protein sequence ID" value="QCF28103.1"/>
    <property type="molecule type" value="Genomic_DNA"/>
</dbReference>
<name>A0A4P7XMD4_9ALTE</name>
<dbReference type="Proteomes" id="UP000298049">
    <property type="component" value="Plasmid psoil36-7"/>
</dbReference>
<dbReference type="PROSITE" id="PS50987">
    <property type="entry name" value="HTH_ARSR_2"/>
    <property type="match status" value="1"/>
</dbReference>
<dbReference type="InterPro" id="IPR036390">
    <property type="entry name" value="WH_DNA-bd_sf"/>
</dbReference>
<protein>
    <submittedName>
        <fullName evidence="6">ArsR family transcriptional regulator</fullName>
    </submittedName>
</protein>
<dbReference type="KEGG" id="hmi:soil367_18700"/>
<dbReference type="GO" id="GO:0003677">
    <property type="term" value="F:DNA binding"/>
    <property type="evidence" value="ECO:0007669"/>
    <property type="project" value="UniProtKB-KW"/>
</dbReference>
<accession>A0A4P7XMD4</accession>
<evidence type="ECO:0000256" key="2">
    <source>
        <dbReference type="ARBA" id="ARBA00023015"/>
    </source>
</evidence>
<evidence type="ECO:0000256" key="3">
    <source>
        <dbReference type="ARBA" id="ARBA00023125"/>
    </source>
</evidence>
<dbReference type="InterPro" id="IPR011991">
    <property type="entry name" value="ArsR-like_HTH"/>
</dbReference>
<evidence type="ECO:0000256" key="1">
    <source>
        <dbReference type="ARBA" id="ARBA00022849"/>
    </source>
</evidence>
<dbReference type="InterPro" id="IPR051081">
    <property type="entry name" value="HTH_MetalResp_TranReg"/>
</dbReference>
<organism evidence="6 7">
    <name type="scientific">Hydrocarboniclastica marina</name>
    <dbReference type="NCBI Taxonomy" id="2259620"/>
    <lineage>
        <taxon>Bacteria</taxon>
        <taxon>Pseudomonadati</taxon>
        <taxon>Pseudomonadota</taxon>
        <taxon>Gammaproteobacteria</taxon>
        <taxon>Alteromonadales</taxon>
        <taxon>Alteromonadaceae</taxon>
        <taxon>Hydrocarboniclastica</taxon>
    </lineage>
</organism>